<name>A0AAE3LIS9_9BACT</name>
<sequence length="800" mass="89449">MILNRPVIVAPKKCIIFILVWLFTLPYSFSQSKNGRLSGSVYAEERIPVPDAIISISTLSLTTHTNIKGDFSFNKIAAGTYEISVNAMGYKEVKQTIYISEGKQNTIEIKLAPHAATLETITLTAEKRTTLLQKTPVSVSVLNARKVEAYRLWSMKDLSAVVPNLLVAHVGSDLPSYAIRGMYSNAVDQSVSVYVDGIIQYDADNTLRNLYNIERIEVLRGPQGTLYGRNAMAGVINIISKKPGNVTSGCAEISLGNYGTQRYSAGITTPIVKDKLFAGLSGSYNKTNGYYTNSFDNQKLDKNDQLEGSLHLRYLPFVNWAFFLNVKAQQTFNHGTFPYIRNDSIALADGYVTAQNAKGVHRRHIYSAALSAQHYGKWFDLASITGFQYTDKFVAKGLWDGDWSAYDFFEMGYGGRPKDNSGRTFTQEIRLNSANETSDKWSWTAGAFYMYHPEKETSLLIAGEDAATILDNPYAPYTLSTPSKLTSNGYALFGQATYKPTSKLNITAGLRYDRETKYMYTQTTMIKAGYPDMDLAKRIRLDGKYRALSPKFNIAYHLDNSMMVYANYSRGFRAGGLNTRSLDPDFYAYGPEFSDNFELGYKAGWLDQKLFTNLALFYTNWNDMQVTAFGNTPAETGIRNTGNAELKEIELEITTVPVKDLSIDCHFSYNHGSYTKLTKPDASSGTQINLKNNQLIMQPEYMSMLATQYSKIIAGNLKGTIRGEWSLLGKHYLNVDNTVVQKPYSLVNAKAGVSYNKIELQFWARNIFNERYLSFVYPSGAPYAMLGFPATFGAGIIAKF</sequence>
<evidence type="ECO:0000259" key="13">
    <source>
        <dbReference type="Pfam" id="PF00593"/>
    </source>
</evidence>
<dbReference type="GO" id="GO:0006826">
    <property type="term" value="P:iron ion transport"/>
    <property type="evidence" value="ECO:0007669"/>
    <property type="project" value="UniProtKB-KW"/>
</dbReference>
<keyword evidence="9 11" id="KW-0472">Membrane</keyword>
<evidence type="ECO:0000256" key="8">
    <source>
        <dbReference type="ARBA" id="ARBA00023077"/>
    </source>
</evidence>
<evidence type="ECO:0000256" key="11">
    <source>
        <dbReference type="PROSITE-ProRule" id="PRU01360"/>
    </source>
</evidence>
<dbReference type="SUPFAM" id="SSF49464">
    <property type="entry name" value="Carboxypeptidase regulatory domain-like"/>
    <property type="match status" value="1"/>
</dbReference>
<feature type="domain" description="TonB-dependent receptor plug" evidence="14">
    <location>
        <begin position="133"/>
        <end position="235"/>
    </location>
</feature>
<keyword evidence="5 11" id="KW-0812">Transmembrane</keyword>
<keyword evidence="4" id="KW-0410">Iron transport</keyword>
<gene>
    <name evidence="15" type="ORF">OD355_00070</name>
</gene>
<evidence type="ECO:0000313" key="16">
    <source>
        <dbReference type="Proteomes" id="UP001209317"/>
    </source>
</evidence>
<dbReference type="Pfam" id="PF13715">
    <property type="entry name" value="CarbopepD_reg_2"/>
    <property type="match status" value="1"/>
</dbReference>
<dbReference type="InterPro" id="IPR036942">
    <property type="entry name" value="Beta-barrel_TonB_sf"/>
</dbReference>
<dbReference type="SUPFAM" id="SSF56935">
    <property type="entry name" value="Porins"/>
    <property type="match status" value="1"/>
</dbReference>
<evidence type="ECO:0000313" key="15">
    <source>
        <dbReference type="EMBL" id="MCU7692908.1"/>
    </source>
</evidence>
<dbReference type="InterPro" id="IPR039426">
    <property type="entry name" value="TonB-dep_rcpt-like"/>
</dbReference>
<dbReference type="CDD" id="cd01347">
    <property type="entry name" value="ligand_gated_channel"/>
    <property type="match status" value="1"/>
</dbReference>
<dbReference type="RefSeq" id="WP_263036396.1">
    <property type="nucleotide sequence ID" value="NZ_JAOTPL010000001.1"/>
</dbReference>
<accession>A0AAE3LIS9</accession>
<protein>
    <submittedName>
        <fullName evidence="15">TonB-dependent receptor</fullName>
    </submittedName>
</protein>
<keyword evidence="7" id="KW-0406">Ion transport</keyword>
<evidence type="ECO:0000256" key="9">
    <source>
        <dbReference type="ARBA" id="ARBA00023136"/>
    </source>
</evidence>
<dbReference type="Gene3D" id="2.60.40.1120">
    <property type="entry name" value="Carboxypeptidase-like, regulatory domain"/>
    <property type="match status" value="1"/>
</dbReference>
<keyword evidence="10 11" id="KW-0998">Cell outer membrane</keyword>
<keyword evidence="15" id="KW-0675">Receptor</keyword>
<evidence type="ECO:0000256" key="2">
    <source>
        <dbReference type="ARBA" id="ARBA00022448"/>
    </source>
</evidence>
<dbReference type="GO" id="GO:0009279">
    <property type="term" value="C:cell outer membrane"/>
    <property type="evidence" value="ECO:0007669"/>
    <property type="project" value="UniProtKB-SubCell"/>
</dbReference>
<keyword evidence="6" id="KW-0408">Iron</keyword>
<dbReference type="InterPro" id="IPR008969">
    <property type="entry name" value="CarboxyPept-like_regulatory"/>
</dbReference>
<keyword evidence="8 12" id="KW-0798">TonB box</keyword>
<keyword evidence="2 11" id="KW-0813">Transport</keyword>
<dbReference type="AlphaFoldDB" id="A0AAE3LIS9"/>
<dbReference type="PROSITE" id="PS52016">
    <property type="entry name" value="TONB_DEPENDENT_REC_3"/>
    <property type="match status" value="1"/>
</dbReference>
<dbReference type="Proteomes" id="UP001209317">
    <property type="component" value="Unassembled WGS sequence"/>
</dbReference>
<dbReference type="InterPro" id="IPR000531">
    <property type="entry name" value="Beta-barrel_TonB"/>
</dbReference>
<comment type="caution">
    <text evidence="15">The sequence shown here is derived from an EMBL/GenBank/DDBJ whole genome shotgun (WGS) entry which is preliminary data.</text>
</comment>
<evidence type="ECO:0000256" key="6">
    <source>
        <dbReference type="ARBA" id="ARBA00023004"/>
    </source>
</evidence>
<comment type="similarity">
    <text evidence="11 12">Belongs to the TonB-dependent receptor family.</text>
</comment>
<evidence type="ECO:0000256" key="4">
    <source>
        <dbReference type="ARBA" id="ARBA00022496"/>
    </source>
</evidence>
<keyword evidence="16" id="KW-1185">Reference proteome</keyword>
<evidence type="ECO:0000259" key="14">
    <source>
        <dbReference type="Pfam" id="PF07715"/>
    </source>
</evidence>
<dbReference type="PANTHER" id="PTHR32552:SF81">
    <property type="entry name" value="TONB-DEPENDENT OUTER MEMBRANE RECEPTOR"/>
    <property type="match status" value="1"/>
</dbReference>
<dbReference type="Gene3D" id="2.40.170.20">
    <property type="entry name" value="TonB-dependent receptor, beta-barrel domain"/>
    <property type="match status" value="1"/>
</dbReference>
<dbReference type="PANTHER" id="PTHR32552">
    <property type="entry name" value="FERRICHROME IRON RECEPTOR-RELATED"/>
    <property type="match status" value="1"/>
</dbReference>
<comment type="subcellular location">
    <subcellularLocation>
        <location evidence="1 11">Cell outer membrane</location>
        <topology evidence="1 11">Multi-pass membrane protein</topology>
    </subcellularLocation>
</comment>
<evidence type="ECO:0000256" key="10">
    <source>
        <dbReference type="ARBA" id="ARBA00023237"/>
    </source>
</evidence>
<evidence type="ECO:0000256" key="12">
    <source>
        <dbReference type="RuleBase" id="RU003357"/>
    </source>
</evidence>
<reference evidence="15" key="1">
    <citation type="submission" date="2022-10" db="EMBL/GenBank/DDBJ databases">
        <authorList>
            <person name="Kim H.S."/>
            <person name="Kim J.-S."/>
            <person name="Suh M.K."/>
            <person name="Eom M.K."/>
            <person name="Lee J.-S."/>
        </authorList>
    </citation>
    <scope>NUCLEOTIDE SEQUENCE</scope>
    <source>
        <strain evidence="15">LIP-5</strain>
    </source>
</reference>
<dbReference type="EMBL" id="JAOTPL010000001">
    <property type="protein sequence ID" value="MCU7692908.1"/>
    <property type="molecule type" value="Genomic_DNA"/>
</dbReference>
<organism evidence="15 16">
    <name type="scientific">Haoranjiania flava</name>
    <dbReference type="NCBI Taxonomy" id="1856322"/>
    <lineage>
        <taxon>Bacteria</taxon>
        <taxon>Pseudomonadati</taxon>
        <taxon>Bacteroidota</taxon>
        <taxon>Chitinophagia</taxon>
        <taxon>Chitinophagales</taxon>
        <taxon>Chitinophagaceae</taxon>
        <taxon>Haoranjiania</taxon>
    </lineage>
</organism>
<feature type="domain" description="TonB-dependent receptor-like beta-barrel" evidence="13">
    <location>
        <begin position="258"/>
        <end position="767"/>
    </location>
</feature>
<dbReference type="Pfam" id="PF07715">
    <property type="entry name" value="Plug"/>
    <property type="match status" value="1"/>
</dbReference>
<evidence type="ECO:0000256" key="3">
    <source>
        <dbReference type="ARBA" id="ARBA00022452"/>
    </source>
</evidence>
<evidence type="ECO:0000256" key="5">
    <source>
        <dbReference type="ARBA" id="ARBA00022692"/>
    </source>
</evidence>
<evidence type="ECO:0000256" key="7">
    <source>
        <dbReference type="ARBA" id="ARBA00023065"/>
    </source>
</evidence>
<dbReference type="InterPro" id="IPR012910">
    <property type="entry name" value="Plug_dom"/>
</dbReference>
<evidence type="ECO:0000256" key="1">
    <source>
        <dbReference type="ARBA" id="ARBA00004571"/>
    </source>
</evidence>
<proteinExistence type="inferred from homology"/>
<dbReference type="Pfam" id="PF00593">
    <property type="entry name" value="TonB_dep_Rec_b-barrel"/>
    <property type="match status" value="1"/>
</dbReference>
<keyword evidence="3 11" id="KW-1134">Transmembrane beta strand</keyword>